<evidence type="ECO:0000256" key="7">
    <source>
        <dbReference type="ARBA" id="ARBA00022927"/>
    </source>
</evidence>
<organism evidence="15 16">
    <name type="scientific">Bradyrhizobium algeriense</name>
    <dbReference type="NCBI Taxonomy" id="634784"/>
    <lineage>
        <taxon>Bacteria</taxon>
        <taxon>Pseudomonadati</taxon>
        <taxon>Pseudomonadota</taxon>
        <taxon>Alphaproteobacteria</taxon>
        <taxon>Hyphomicrobiales</taxon>
        <taxon>Nitrobacteraceae</taxon>
        <taxon>Bradyrhizobium</taxon>
    </lineage>
</organism>
<evidence type="ECO:0000256" key="1">
    <source>
        <dbReference type="ARBA" id="ARBA00004442"/>
    </source>
</evidence>
<dbReference type="Pfam" id="PF21305">
    <property type="entry name" value="type_II_gspD_N0"/>
    <property type="match status" value="1"/>
</dbReference>
<reference evidence="15 16" key="1">
    <citation type="submission" date="2024-02" db="EMBL/GenBank/DDBJ databases">
        <title>Adaptive strategies in a cosmopolitan and abundant soil bacterium.</title>
        <authorList>
            <person name="Carini P."/>
        </authorList>
    </citation>
    <scope>NUCLEOTIDE SEQUENCE [LARGE SCALE GENOMIC DNA]</scope>
    <source>
        <strain evidence="15 16">AZCC 1608</strain>
    </source>
</reference>
<evidence type="ECO:0000256" key="2">
    <source>
        <dbReference type="ARBA" id="ARBA00006980"/>
    </source>
</evidence>
<evidence type="ECO:0000256" key="6">
    <source>
        <dbReference type="ARBA" id="ARBA00022729"/>
    </source>
</evidence>
<evidence type="ECO:0000256" key="4">
    <source>
        <dbReference type="ARBA" id="ARBA00022452"/>
    </source>
</evidence>
<dbReference type="PANTHER" id="PTHR30332">
    <property type="entry name" value="PROBABLE GENERAL SECRETION PATHWAY PROTEIN D"/>
    <property type="match status" value="1"/>
</dbReference>
<keyword evidence="8" id="KW-0472">Membrane</keyword>
<evidence type="ECO:0000256" key="9">
    <source>
        <dbReference type="ARBA" id="ARBA00023237"/>
    </source>
</evidence>
<feature type="domain" description="NolW-like" evidence="13">
    <location>
        <begin position="239"/>
        <end position="297"/>
    </location>
</feature>
<keyword evidence="5" id="KW-0812">Transmembrane</keyword>
<feature type="domain" description="GspD-like N0" evidence="14">
    <location>
        <begin position="141"/>
        <end position="211"/>
    </location>
</feature>
<evidence type="ECO:0000256" key="11">
    <source>
        <dbReference type="SAM" id="MobiDB-lite"/>
    </source>
</evidence>
<dbReference type="NCBIfam" id="TIGR02517">
    <property type="entry name" value="type_II_gspD"/>
    <property type="match status" value="1"/>
</dbReference>
<comment type="subcellular location">
    <subcellularLocation>
        <location evidence="1 10">Cell outer membrane</location>
    </subcellularLocation>
</comment>
<evidence type="ECO:0000256" key="5">
    <source>
        <dbReference type="ARBA" id="ARBA00022692"/>
    </source>
</evidence>
<keyword evidence="7" id="KW-0653">Protein transport</keyword>
<dbReference type="Gene3D" id="3.55.50.30">
    <property type="match status" value="1"/>
</dbReference>
<evidence type="ECO:0000256" key="8">
    <source>
        <dbReference type="ARBA" id="ARBA00023136"/>
    </source>
</evidence>
<keyword evidence="3 10" id="KW-0813">Transport</keyword>
<keyword evidence="9" id="KW-0998">Cell outer membrane</keyword>
<dbReference type="InterPro" id="IPR001775">
    <property type="entry name" value="GspD/PilQ"/>
</dbReference>
<feature type="compositionally biased region" description="Polar residues" evidence="11">
    <location>
        <begin position="79"/>
        <end position="90"/>
    </location>
</feature>
<sequence length="799" mass="84007">MAPARPTGPADLLSINYDVLPNIYAPKIVHGAKPLGVLPLLPSRSRATRLAACGAAILVVSGCTTTPIATPLTTVSQPRLASGQPVSLEQSYAHDGGPTGAVPLPSPSSPAVAVMDGGSGSMIGGTYSKRKTAGADGNVVLNLASVPLQQAAKTVLGDMIGVNYVVDPRVDGVISVQTTRPVSKAEAMEMFQTALVPIGAVLVQSRGTYRIAPADQAATGVIATGDGPAESAIAGNGIRVVSLKYVSATEVARVLEPMVPKGAIVQADDARNILALKGSPAEIESMLDSISVFDVDVMKGMSFAVVPVKTPQPEKMVDELKAIFAAEKEGPLKGRVRFIANTRLGAILVVTSQPSYLPRAQTWIRRLDAKAAGSERQLHVYQVQNRPVAELASVLQSMFANEMKVMKPPTRSVSPRSKQASFSGSSAKSLGPGGATPDIDQGAGIGLRGVSPGNDLQSLQRALNNEPEALTPDSMEPSSSSSSSNGVGGEPPLKIVADETKNSLLIMANDRDYQRVLRVIQGLDVVASQVLIEAVIAEVTLNDKLQYGVQWQLSKKGTPTASFSNALTGGVASVFPGFNYAVNAASIASTLSALNAITRVNVISTPSLMVLDNKTARLQIGDQVPITTQTATSTVTAQTAIVNSITMQDTGVILSVTPRINESGRVQLEIEQEVSAVVKTTSSGIDSPTIQQRRVKTTVVVNDGEVLALGGMIQEQAHKTSNQIPLLGDIPGLGAAFSNRGDQVQKTELVILITPKVVRDGTESRLVTEEYRRKMHVYMPHTTSRERTPANTMQRIISQ</sequence>
<evidence type="ECO:0000259" key="12">
    <source>
        <dbReference type="Pfam" id="PF00263"/>
    </source>
</evidence>
<dbReference type="InterPro" id="IPR013356">
    <property type="entry name" value="T2SS_GspD"/>
</dbReference>
<feature type="domain" description="NolW-like" evidence="13">
    <location>
        <begin position="379"/>
        <end position="529"/>
    </location>
</feature>
<evidence type="ECO:0000313" key="15">
    <source>
        <dbReference type="EMBL" id="MEH2557319.1"/>
    </source>
</evidence>
<dbReference type="InterPro" id="IPR049371">
    <property type="entry name" value="GspD-like_N0"/>
</dbReference>
<dbReference type="PANTHER" id="PTHR30332:SF25">
    <property type="entry name" value="SECRETIN XPSD"/>
    <property type="match status" value="1"/>
</dbReference>
<feature type="domain" description="Type II/III secretion system secretin-like" evidence="12">
    <location>
        <begin position="594"/>
        <end position="759"/>
    </location>
</feature>
<feature type="region of interest" description="Disordered" evidence="11">
    <location>
        <begin position="468"/>
        <end position="494"/>
    </location>
</feature>
<keyword evidence="6" id="KW-0732">Signal</keyword>
<feature type="compositionally biased region" description="Polar residues" evidence="11">
    <location>
        <begin position="411"/>
        <end position="428"/>
    </location>
</feature>
<dbReference type="EMBL" id="JAZHRV010000001">
    <property type="protein sequence ID" value="MEH2557319.1"/>
    <property type="molecule type" value="Genomic_DNA"/>
</dbReference>
<dbReference type="InterPro" id="IPR004846">
    <property type="entry name" value="T2SS/T3SS_dom"/>
</dbReference>
<dbReference type="InterPro" id="IPR050810">
    <property type="entry name" value="Bact_Secretion_Sys_Channel"/>
</dbReference>
<feature type="region of interest" description="Disordered" evidence="11">
    <location>
        <begin position="79"/>
        <end position="106"/>
    </location>
</feature>
<evidence type="ECO:0000313" key="16">
    <source>
        <dbReference type="Proteomes" id="UP001364224"/>
    </source>
</evidence>
<dbReference type="InterPro" id="IPR038591">
    <property type="entry name" value="NolW-like_sf"/>
</dbReference>
<keyword evidence="16" id="KW-1185">Reference proteome</keyword>
<evidence type="ECO:0000259" key="14">
    <source>
        <dbReference type="Pfam" id="PF21305"/>
    </source>
</evidence>
<feature type="region of interest" description="Disordered" evidence="11">
    <location>
        <begin position="405"/>
        <end position="451"/>
    </location>
</feature>
<accession>A0ABU8BGR3</accession>
<evidence type="ECO:0000256" key="10">
    <source>
        <dbReference type="RuleBase" id="RU004004"/>
    </source>
</evidence>
<dbReference type="Pfam" id="PF03958">
    <property type="entry name" value="Secretin_N"/>
    <property type="match status" value="2"/>
</dbReference>
<dbReference type="Proteomes" id="UP001364224">
    <property type="component" value="Unassembled WGS sequence"/>
</dbReference>
<proteinExistence type="inferred from homology"/>
<gene>
    <name evidence="15" type="ORF">V1286_004848</name>
</gene>
<dbReference type="Gene3D" id="3.30.1370.120">
    <property type="match status" value="2"/>
</dbReference>
<protein>
    <submittedName>
        <fullName evidence="15">General secretion pathway protein D</fullName>
    </submittedName>
</protein>
<name>A0ABU8BGR3_9BRAD</name>
<comment type="caution">
    <text evidence="15">The sequence shown here is derived from an EMBL/GenBank/DDBJ whole genome shotgun (WGS) entry which is preliminary data.</text>
</comment>
<dbReference type="InterPro" id="IPR005644">
    <property type="entry name" value="NolW-like"/>
</dbReference>
<comment type="similarity">
    <text evidence="2">Belongs to the bacterial secretin family. GSP D subfamily.</text>
</comment>
<evidence type="ECO:0000259" key="13">
    <source>
        <dbReference type="Pfam" id="PF03958"/>
    </source>
</evidence>
<keyword evidence="4" id="KW-1134">Transmembrane beta strand</keyword>
<evidence type="ECO:0000256" key="3">
    <source>
        <dbReference type="ARBA" id="ARBA00022448"/>
    </source>
</evidence>
<dbReference type="PRINTS" id="PR00811">
    <property type="entry name" value="BCTERIALGSPD"/>
</dbReference>
<dbReference type="Pfam" id="PF00263">
    <property type="entry name" value="Secretin"/>
    <property type="match status" value="1"/>
</dbReference>